<reference evidence="2" key="1">
    <citation type="submission" date="2010-06" db="EMBL/GenBank/DDBJ databases">
        <authorList>
            <person name="Jiang H."/>
            <person name="Abraham K."/>
            <person name="Ali S."/>
            <person name="Alsbrooks S.L."/>
            <person name="Anim B.N."/>
            <person name="Anosike U.S."/>
            <person name="Attaway T."/>
            <person name="Bandaranaike D.P."/>
            <person name="Battles P.K."/>
            <person name="Bell S.N."/>
            <person name="Bell A.V."/>
            <person name="Beltran B."/>
            <person name="Bickham C."/>
            <person name="Bustamante Y."/>
            <person name="Caleb T."/>
            <person name="Canada A."/>
            <person name="Cardenas V."/>
            <person name="Carter K."/>
            <person name="Chacko J."/>
            <person name="Chandrabose M.N."/>
            <person name="Chavez D."/>
            <person name="Chavez A."/>
            <person name="Chen L."/>
            <person name="Chu H.-S."/>
            <person name="Claassen K.J."/>
            <person name="Cockrell R."/>
            <person name="Collins M."/>
            <person name="Cooper J.A."/>
            <person name="Cree A."/>
            <person name="Curry S.M."/>
            <person name="Da Y."/>
            <person name="Dao M.D."/>
            <person name="Das B."/>
            <person name="Davila M.-L."/>
            <person name="Davy-Carroll L."/>
            <person name="Denson S."/>
            <person name="Dinh H."/>
            <person name="Ebong V.E."/>
            <person name="Edwards J.R."/>
            <person name="Egan A."/>
            <person name="El-Daye J."/>
            <person name="Escobedo L."/>
            <person name="Fernandez S."/>
            <person name="Fernando P.R."/>
            <person name="Flagg N."/>
            <person name="Forbes L.D."/>
            <person name="Fowler R.G."/>
            <person name="Fu Q."/>
            <person name="Gabisi R.A."/>
            <person name="Ganer J."/>
            <person name="Garbino Pronczuk A."/>
            <person name="Garcia R.M."/>
            <person name="Garner T."/>
            <person name="Garrett T.E."/>
            <person name="Gonzalez D.A."/>
            <person name="Hamid H."/>
            <person name="Hawkins E.S."/>
            <person name="Hirani K."/>
            <person name="Hogues M.E."/>
            <person name="Hollins B."/>
            <person name="Hsiao C.-H."/>
            <person name="Jabil R."/>
            <person name="James M.L."/>
            <person name="Jhangiani S.N."/>
            <person name="Johnson B."/>
            <person name="Johnson Q."/>
            <person name="Joshi V."/>
            <person name="Kalu J.B."/>
            <person name="Kam C."/>
            <person name="Kashfia A."/>
            <person name="Keebler J."/>
            <person name="Kisamo H."/>
            <person name="Kovar C.L."/>
            <person name="Lago L.A."/>
            <person name="Lai C.-Y."/>
            <person name="Laidlaw J."/>
            <person name="Lara F."/>
            <person name="Le T.-K."/>
            <person name="Lee S.L."/>
            <person name="Legall F.H."/>
            <person name="Lemon S.J."/>
            <person name="Lewis L.R."/>
            <person name="Li B."/>
            <person name="Liu Y."/>
            <person name="Liu Y.-S."/>
            <person name="Lopez J."/>
            <person name="Lozado R.J."/>
            <person name="Lu J."/>
            <person name="Madu R.C."/>
            <person name="Maheshwari M."/>
            <person name="Maheshwari R."/>
            <person name="Malloy K."/>
            <person name="Martinez E."/>
            <person name="Mathew T."/>
            <person name="Mercado I.C."/>
            <person name="Mercado C."/>
            <person name="Meyer B."/>
            <person name="Montgomery K."/>
            <person name="Morgan M.B."/>
            <person name="Munidasa M."/>
            <person name="Nazareth L.V."/>
            <person name="Nelson J."/>
            <person name="Ng B.M."/>
            <person name="Nguyen N.B."/>
            <person name="Nguyen P.Q."/>
            <person name="Nguyen T."/>
            <person name="Obregon M."/>
            <person name="Okwuonu G.O."/>
            <person name="Onwere C.G."/>
            <person name="Orozco G."/>
            <person name="Parra A."/>
            <person name="Patel S."/>
            <person name="Patil S."/>
            <person name="Perez A."/>
            <person name="Perez Y."/>
            <person name="Pham C."/>
            <person name="Primus E.L."/>
            <person name="Pu L.-L."/>
            <person name="Puazo M."/>
            <person name="Qin X."/>
            <person name="Quiroz J.B."/>
            <person name="Reese J."/>
            <person name="Richards S."/>
            <person name="Rives C.M."/>
            <person name="Robberts R."/>
            <person name="Ruiz S.J."/>
            <person name="Ruiz M.J."/>
            <person name="Santibanez J."/>
            <person name="Schneider B.W."/>
            <person name="Sisson I."/>
            <person name="Smith M."/>
            <person name="Sodergren E."/>
            <person name="Song X.-Z."/>
            <person name="Song B.B."/>
            <person name="Summersgill H."/>
            <person name="Thelus R."/>
            <person name="Thornton R.D."/>
            <person name="Trejos Z.Y."/>
            <person name="Usmani K."/>
            <person name="Vattathil S."/>
            <person name="Villasana D."/>
            <person name="Walker D.L."/>
            <person name="Wang S."/>
            <person name="Wang K."/>
            <person name="White C.S."/>
            <person name="Williams A.C."/>
            <person name="Williamson J."/>
            <person name="Wilson K."/>
            <person name="Woghiren I.O."/>
            <person name="Woodworth J.R."/>
            <person name="Worley K.C."/>
            <person name="Wright R.A."/>
            <person name="Wu W."/>
            <person name="Young L."/>
            <person name="Zhang L."/>
            <person name="Zhang J."/>
            <person name="Zhu Y."/>
            <person name="Muzny D.M."/>
            <person name="Weinstock G."/>
            <person name="Gibbs R.A."/>
        </authorList>
    </citation>
    <scope>NUCLEOTIDE SEQUENCE [LARGE SCALE GENOMIC DNA]</scope>
    <source>
        <strain evidence="2">LSR1</strain>
    </source>
</reference>
<dbReference type="GeneID" id="103311924"/>
<dbReference type="Proteomes" id="UP000007819">
    <property type="component" value="Chromosome X"/>
</dbReference>
<evidence type="ECO:0000313" key="1">
    <source>
        <dbReference type="EnsemblMetazoa" id="XP_008189985.1"/>
    </source>
</evidence>
<reference evidence="1" key="2">
    <citation type="submission" date="2022-06" db="UniProtKB">
        <authorList>
            <consortium name="EnsemblMetazoa"/>
        </authorList>
    </citation>
    <scope>IDENTIFICATION</scope>
</reference>
<name>A0A8R2FFG8_ACYPI</name>
<organism evidence="1 2">
    <name type="scientific">Acyrthosiphon pisum</name>
    <name type="common">Pea aphid</name>
    <dbReference type="NCBI Taxonomy" id="7029"/>
    <lineage>
        <taxon>Eukaryota</taxon>
        <taxon>Metazoa</taxon>
        <taxon>Ecdysozoa</taxon>
        <taxon>Arthropoda</taxon>
        <taxon>Hexapoda</taxon>
        <taxon>Insecta</taxon>
        <taxon>Pterygota</taxon>
        <taxon>Neoptera</taxon>
        <taxon>Paraneoptera</taxon>
        <taxon>Hemiptera</taxon>
        <taxon>Sternorrhyncha</taxon>
        <taxon>Aphidomorpha</taxon>
        <taxon>Aphidoidea</taxon>
        <taxon>Aphididae</taxon>
        <taxon>Macrosiphini</taxon>
        <taxon>Acyrthosiphon</taxon>
    </lineage>
</organism>
<dbReference type="OrthoDB" id="6772367at2759"/>
<sequence length="203" mass="22757">MESDTQEPIASTSGTQKPKKWAYTHKYQTAWESNAKFCKWISVSKKGDSHFHCRTCACDCKGGISAVQKHNSSKKHIELSSNAKVDSVFNMPSMIKQKAVLKNIKETEIRIASFVVEHNIPINVSDHIVSLINSIQLQPKYLAKLTCDRTKCTAIINNVIAITGFEDLVNYLKTNKFSLLVDESTDISSVKNLAMVVRTCQNF</sequence>
<dbReference type="AlphaFoldDB" id="A0A8R2FFG8"/>
<dbReference type="PANTHER" id="PTHR37162:SF1">
    <property type="entry name" value="BED-TYPE DOMAIN-CONTAINING PROTEIN"/>
    <property type="match status" value="1"/>
</dbReference>
<protein>
    <recommendedName>
        <fullName evidence="3">DUF4371 domain-containing protein</fullName>
    </recommendedName>
</protein>
<dbReference type="OMA" id="DTHARCT"/>
<accession>A0A8R2FFG8</accession>
<evidence type="ECO:0008006" key="3">
    <source>
        <dbReference type="Google" id="ProtNLM"/>
    </source>
</evidence>
<keyword evidence="2" id="KW-1185">Reference proteome</keyword>
<dbReference type="KEGG" id="api:103311924"/>
<dbReference type="EnsemblMetazoa" id="XM_008191763.1">
    <property type="protein sequence ID" value="XP_008189985.1"/>
    <property type="gene ID" value="LOC103311924"/>
</dbReference>
<evidence type="ECO:0000313" key="2">
    <source>
        <dbReference type="Proteomes" id="UP000007819"/>
    </source>
</evidence>
<dbReference type="PANTHER" id="PTHR37162">
    <property type="entry name" value="HAT FAMILY DIMERISATION DOMAINCONTAINING PROTEIN-RELATED"/>
    <property type="match status" value="1"/>
</dbReference>
<proteinExistence type="predicted"/>
<dbReference type="RefSeq" id="XP_008189985.1">
    <property type="nucleotide sequence ID" value="XM_008191763.1"/>
</dbReference>